<organism evidence="5 6">
    <name type="scientific">Pseudonocardia xinjiangensis</name>
    <dbReference type="NCBI Taxonomy" id="75289"/>
    <lineage>
        <taxon>Bacteria</taxon>
        <taxon>Bacillati</taxon>
        <taxon>Actinomycetota</taxon>
        <taxon>Actinomycetes</taxon>
        <taxon>Pseudonocardiales</taxon>
        <taxon>Pseudonocardiaceae</taxon>
        <taxon>Pseudonocardia</taxon>
    </lineage>
</organism>
<evidence type="ECO:0000256" key="2">
    <source>
        <dbReference type="PROSITE-ProRule" id="PRU10007"/>
    </source>
</evidence>
<dbReference type="EMBL" id="JAAXKY010000054">
    <property type="protein sequence ID" value="NMH78874.1"/>
    <property type="molecule type" value="Genomic_DNA"/>
</dbReference>
<sequence length="503" mass="53510">MTDSILAEPLLLHIDGKQTAAADGATFPLRNPATGEHLCEVAHAGAADVDAAVAAARAAFEDRRWCGMRPRDRARILNRAAALLAERIDSYARLETLQIGRPIREMRAQLRRLPEWLEYFGAVAQSAEGTAPDFGSGYLNVVRRVPLGVAGLITPWNHPLLITMKKLSAALAAGNSIVVKPSELGPAVPTALVGLLEEAGVPAGVVNTVTGLGATTGRFLSEHPGLDKLDITGGTETGRVVAANAGRALIPVTAELGGKAPVIVFDDVDVDEAVAGALFAAFIATGQTCVQGARVLVAESRYDAVVERLVERTTRLRLGDPLDPETQIGPLVSGPQREKVAAAVDRAREQGASVLCGGRVPDDPRFADGWFYEPTVVADVTPAHDLWYDEVFGPVTLVRPFRDEADAIAQADDCPFGLAASVWTRDVGRAVRVADQLDIGIVWINDHHRIDPASPWGGSKDSGIGSENGWDSYRGYTRTQSVIINSAPGSPDWFASSADLRYS</sequence>
<name>A0ABX1RHD2_9PSEU</name>
<protein>
    <submittedName>
        <fullName evidence="5">Aldehyde dehydrogenase family protein</fullName>
    </submittedName>
</protein>
<reference evidence="5 6" key="1">
    <citation type="submission" date="2020-04" db="EMBL/GenBank/DDBJ databases">
        <authorList>
            <person name="Klaysubun C."/>
            <person name="Duangmal K."/>
            <person name="Lipun K."/>
        </authorList>
    </citation>
    <scope>NUCLEOTIDE SEQUENCE [LARGE SCALE GENOMIC DNA]</scope>
    <source>
        <strain evidence="5 6">JCM 11839</strain>
    </source>
</reference>
<dbReference type="Gene3D" id="3.40.309.10">
    <property type="entry name" value="Aldehyde Dehydrogenase, Chain A, domain 2"/>
    <property type="match status" value="1"/>
</dbReference>
<dbReference type="InterPro" id="IPR029510">
    <property type="entry name" value="Ald_DH_CS_GLU"/>
</dbReference>
<dbReference type="Pfam" id="PF00171">
    <property type="entry name" value="Aldedh"/>
    <property type="match status" value="1"/>
</dbReference>
<evidence type="ECO:0000256" key="1">
    <source>
        <dbReference type="ARBA" id="ARBA00023002"/>
    </source>
</evidence>
<dbReference type="PANTHER" id="PTHR11699">
    <property type="entry name" value="ALDEHYDE DEHYDROGENASE-RELATED"/>
    <property type="match status" value="1"/>
</dbReference>
<dbReference type="Gene3D" id="3.40.605.10">
    <property type="entry name" value="Aldehyde Dehydrogenase, Chain A, domain 1"/>
    <property type="match status" value="1"/>
</dbReference>
<gene>
    <name evidence="5" type="ORF">HF577_17500</name>
</gene>
<keyword evidence="6" id="KW-1185">Reference proteome</keyword>
<dbReference type="SUPFAM" id="SSF53720">
    <property type="entry name" value="ALDH-like"/>
    <property type="match status" value="1"/>
</dbReference>
<dbReference type="PROSITE" id="PS00687">
    <property type="entry name" value="ALDEHYDE_DEHYDR_GLU"/>
    <property type="match status" value="1"/>
</dbReference>
<evidence type="ECO:0000256" key="3">
    <source>
        <dbReference type="RuleBase" id="RU003345"/>
    </source>
</evidence>
<comment type="caution">
    <text evidence="5">The sequence shown here is derived from an EMBL/GenBank/DDBJ whole genome shotgun (WGS) entry which is preliminary data.</text>
</comment>
<evidence type="ECO:0000313" key="6">
    <source>
        <dbReference type="Proteomes" id="UP001296706"/>
    </source>
</evidence>
<proteinExistence type="inferred from homology"/>
<comment type="similarity">
    <text evidence="3">Belongs to the aldehyde dehydrogenase family.</text>
</comment>
<dbReference type="RefSeq" id="WP_169396946.1">
    <property type="nucleotide sequence ID" value="NZ_BAAAJH010000002.1"/>
</dbReference>
<dbReference type="Proteomes" id="UP001296706">
    <property type="component" value="Unassembled WGS sequence"/>
</dbReference>
<evidence type="ECO:0000313" key="5">
    <source>
        <dbReference type="EMBL" id="NMH78874.1"/>
    </source>
</evidence>
<keyword evidence="1 3" id="KW-0560">Oxidoreductase</keyword>
<dbReference type="InterPro" id="IPR016163">
    <property type="entry name" value="Ald_DH_C"/>
</dbReference>
<dbReference type="InterPro" id="IPR016162">
    <property type="entry name" value="Ald_DH_N"/>
</dbReference>
<feature type="domain" description="Aldehyde dehydrogenase" evidence="4">
    <location>
        <begin position="23"/>
        <end position="482"/>
    </location>
</feature>
<evidence type="ECO:0000259" key="4">
    <source>
        <dbReference type="Pfam" id="PF00171"/>
    </source>
</evidence>
<dbReference type="InterPro" id="IPR016161">
    <property type="entry name" value="Ald_DH/histidinol_DH"/>
</dbReference>
<accession>A0ABX1RHD2</accession>
<dbReference type="InterPro" id="IPR015590">
    <property type="entry name" value="Aldehyde_DH_dom"/>
</dbReference>
<feature type="active site" evidence="2">
    <location>
        <position position="255"/>
    </location>
</feature>